<sequence length="151" mass="16602">MGLLCREQTTSELCKWMAKALTLRDTRGKRWAGSSAAKYRVSESLSLCVDSPHTNYAPGAKRKSSSKDGSTSSNSRPSASNLVISDGLLITRGRRAALKRFAANTFPHTESPTSLNLTSESDDDDTDHRRVPVAKRHRADLDDQYDADDES</sequence>
<evidence type="ECO:0000313" key="2">
    <source>
        <dbReference type="EMBL" id="CAH1253462.1"/>
    </source>
</evidence>
<feature type="compositionally biased region" description="Low complexity" evidence="1">
    <location>
        <begin position="67"/>
        <end position="80"/>
    </location>
</feature>
<feature type="region of interest" description="Disordered" evidence="1">
    <location>
        <begin position="49"/>
        <end position="84"/>
    </location>
</feature>
<organism evidence="2 3">
    <name type="scientific">Branchiostoma lanceolatum</name>
    <name type="common">Common lancelet</name>
    <name type="synonym">Amphioxus lanceolatum</name>
    <dbReference type="NCBI Taxonomy" id="7740"/>
    <lineage>
        <taxon>Eukaryota</taxon>
        <taxon>Metazoa</taxon>
        <taxon>Chordata</taxon>
        <taxon>Cephalochordata</taxon>
        <taxon>Leptocardii</taxon>
        <taxon>Amphioxiformes</taxon>
        <taxon>Branchiostomatidae</taxon>
        <taxon>Branchiostoma</taxon>
    </lineage>
</organism>
<feature type="compositionally biased region" description="Polar residues" evidence="1">
    <location>
        <begin position="106"/>
        <end position="119"/>
    </location>
</feature>
<feature type="region of interest" description="Disordered" evidence="1">
    <location>
        <begin position="103"/>
        <end position="151"/>
    </location>
</feature>
<name>A0A8K0EJK0_BRALA</name>
<proteinExistence type="predicted"/>
<dbReference type="EMBL" id="OV696687">
    <property type="protein sequence ID" value="CAH1253462.1"/>
    <property type="molecule type" value="Genomic_DNA"/>
</dbReference>
<evidence type="ECO:0000256" key="1">
    <source>
        <dbReference type="SAM" id="MobiDB-lite"/>
    </source>
</evidence>
<dbReference type="Proteomes" id="UP000838412">
    <property type="component" value="Chromosome 2"/>
</dbReference>
<accession>A0A8K0EJK0</accession>
<dbReference type="OrthoDB" id="10529298at2759"/>
<evidence type="ECO:0000313" key="3">
    <source>
        <dbReference type="Proteomes" id="UP000838412"/>
    </source>
</evidence>
<reference evidence="2" key="1">
    <citation type="submission" date="2022-01" db="EMBL/GenBank/DDBJ databases">
        <authorList>
            <person name="Braso-Vives M."/>
        </authorList>
    </citation>
    <scope>NUCLEOTIDE SEQUENCE</scope>
</reference>
<dbReference type="AlphaFoldDB" id="A0A8K0EJK0"/>
<feature type="compositionally biased region" description="Acidic residues" evidence="1">
    <location>
        <begin position="142"/>
        <end position="151"/>
    </location>
</feature>
<gene>
    <name evidence="2" type="primary">Hypp1185</name>
    <name evidence="2" type="ORF">BLAG_LOCUS13240</name>
</gene>
<protein>
    <submittedName>
        <fullName evidence="2">Hypp1185 protein</fullName>
    </submittedName>
</protein>
<keyword evidence="3" id="KW-1185">Reference proteome</keyword>